<keyword evidence="2" id="KW-1185">Reference proteome</keyword>
<dbReference type="HOGENOM" id="CLU_162261_0_0_1"/>
<protein>
    <submittedName>
        <fullName evidence="1">Uncharacterized protein</fullName>
    </submittedName>
</protein>
<accession>A0A0E0Q3G9</accession>
<reference evidence="2" key="1">
    <citation type="submission" date="2013-06" db="EMBL/GenBank/DDBJ databases">
        <authorList>
            <person name="Zhao Q."/>
        </authorList>
    </citation>
    <scope>NUCLEOTIDE SEQUENCE</scope>
    <source>
        <strain evidence="2">cv. W1943</strain>
    </source>
</reference>
<proteinExistence type="predicted"/>
<reference evidence="1" key="2">
    <citation type="submission" date="2015-06" db="UniProtKB">
        <authorList>
            <consortium name="EnsemblPlants"/>
        </authorList>
    </citation>
    <scope>IDENTIFICATION</scope>
</reference>
<dbReference type="AlphaFoldDB" id="A0A0E0Q3G9"/>
<dbReference type="Proteomes" id="UP000008022">
    <property type="component" value="Unassembled WGS sequence"/>
</dbReference>
<organism evidence="1 2">
    <name type="scientific">Oryza rufipogon</name>
    <name type="common">Brownbeard rice</name>
    <name type="synonym">Asian wild rice</name>
    <dbReference type="NCBI Taxonomy" id="4529"/>
    <lineage>
        <taxon>Eukaryota</taxon>
        <taxon>Viridiplantae</taxon>
        <taxon>Streptophyta</taxon>
        <taxon>Embryophyta</taxon>
        <taxon>Tracheophyta</taxon>
        <taxon>Spermatophyta</taxon>
        <taxon>Magnoliopsida</taxon>
        <taxon>Liliopsida</taxon>
        <taxon>Poales</taxon>
        <taxon>Poaceae</taxon>
        <taxon>BOP clade</taxon>
        <taxon>Oryzoideae</taxon>
        <taxon>Oryzeae</taxon>
        <taxon>Oryzinae</taxon>
        <taxon>Oryza</taxon>
    </lineage>
</organism>
<dbReference type="EnsemblPlants" id="ORUFI07G01330.1">
    <property type="protein sequence ID" value="ORUFI07G01330.1"/>
    <property type="gene ID" value="ORUFI07G01330"/>
</dbReference>
<dbReference type="Gramene" id="ORUFI07G01330.1">
    <property type="protein sequence ID" value="ORUFI07G01330.1"/>
    <property type="gene ID" value="ORUFI07G01330"/>
</dbReference>
<sequence length="102" mass="11286">MQFLMLTNYYLVNQLPLLDERRDLTGVGDGLLDLLEGVLDLLLPLHQPHEPSVPVVAELLDVLQWQEALGEAKFFQQLNGLVPADGISIDDLRAGAVALNLR</sequence>
<evidence type="ECO:0000313" key="2">
    <source>
        <dbReference type="Proteomes" id="UP000008022"/>
    </source>
</evidence>
<dbReference type="OMA" id="VLQWQEA"/>
<name>A0A0E0Q3G9_ORYRU</name>
<evidence type="ECO:0000313" key="1">
    <source>
        <dbReference type="EnsemblPlants" id="ORUFI07G01330.1"/>
    </source>
</evidence>